<evidence type="ECO:0000256" key="4">
    <source>
        <dbReference type="ARBA" id="ARBA00022679"/>
    </source>
</evidence>
<keyword evidence="8" id="KW-1185">Reference proteome</keyword>
<dbReference type="GO" id="GO:0047355">
    <property type="term" value="F:CDP-glycerol glycerophosphotransferase activity"/>
    <property type="evidence" value="ECO:0007669"/>
    <property type="project" value="InterPro"/>
</dbReference>
<keyword evidence="3" id="KW-1003">Cell membrane</keyword>
<keyword evidence="4" id="KW-0808">Transferase</keyword>
<protein>
    <recommendedName>
        <fullName evidence="9">CDP-glycerol:glycerophosphate glycerophosphotransferase</fullName>
    </recommendedName>
</protein>
<dbReference type="Gene3D" id="3.40.50.11820">
    <property type="match status" value="1"/>
</dbReference>
<dbReference type="GO" id="GO:0005886">
    <property type="term" value="C:plasma membrane"/>
    <property type="evidence" value="ECO:0007669"/>
    <property type="project" value="UniProtKB-SubCell"/>
</dbReference>
<dbReference type="InterPro" id="IPR043149">
    <property type="entry name" value="TagF_N"/>
</dbReference>
<dbReference type="STRING" id="1069536.SINU_07045"/>
<reference evidence="7 8" key="1">
    <citation type="journal article" date="2011" name="J. Bacteriol.">
        <title>Draft genome sequence of Sporolactobacillus inulinus strain CASD, an efficient D-lactic acid-producing bacterium with high-concentration lactate tolerance capability.</title>
        <authorList>
            <person name="Yu B."/>
            <person name="Su F."/>
            <person name="Wang L."/>
            <person name="Xu K."/>
            <person name="Zhao B."/>
            <person name="Xu P."/>
        </authorList>
    </citation>
    <scope>NUCLEOTIDE SEQUENCE [LARGE SCALE GENOMIC DNA]</scope>
    <source>
        <strain evidence="7 8">CASD</strain>
    </source>
</reference>
<dbReference type="SUPFAM" id="SSF53756">
    <property type="entry name" value="UDP-Glycosyltransferase/glycogen phosphorylase"/>
    <property type="match status" value="1"/>
</dbReference>
<evidence type="ECO:0000256" key="1">
    <source>
        <dbReference type="ARBA" id="ARBA00004202"/>
    </source>
</evidence>
<evidence type="ECO:0008006" key="9">
    <source>
        <dbReference type="Google" id="ProtNLM"/>
    </source>
</evidence>
<evidence type="ECO:0000256" key="6">
    <source>
        <dbReference type="ARBA" id="ARBA00023136"/>
    </source>
</evidence>
<dbReference type="EMBL" id="AFVQ02000085">
    <property type="protein sequence ID" value="KLI02635.1"/>
    <property type="molecule type" value="Genomic_DNA"/>
</dbReference>
<sequence length="385" mass="44992">MVKELLIDGYLFLFKVLFNVCKFFSLKEKVVFVCSYTDNSQYVYDELTRREEKTDVVFLCRGKAACDHFAETGERVVPIETMRVGAMVRSAYHLATAKVIVIDNYFGFLAAAAFKKPVVCIQLWHACGAFKTFGLEDHSVALRTVRARKRFLNVYRHFDKIVVGSDAMQEIFKQSFGLDESHFIHLGIPRTDLFFDLNREKQAEKSLHRLSSGKKLLLYAPTFRDPPMHQLALNLEVMKKELASDYVLILRLHPLEQKEVDRTIFRDPFIMDGSKWENVNELLLITDLLITDYSSIPFEFALLKRPMIFFPYDLHHYEKSRGLRENYTDMVPGPIASSTQELVHMIKEHRFDEQKTAQFSEYWNQYSKGQSSRHVVDYLFDCLRK</sequence>
<comment type="similarity">
    <text evidence="2">Belongs to the CDP-glycerol glycerophosphotransferase family.</text>
</comment>
<dbReference type="OrthoDB" id="9811865at2"/>
<comment type="caution">
    <text evidence="7">The sequence shown here is derived from an EMBL/GenBank/DDBJ whole genome shotgun (WGS) entry which is preliminary data.</text>
</comment>
<evidence type="ECO:0000313" key="8">
    <source>
        <dbReference type="Proteomes" id="UP000035553"/>
    </source>
</evidence>
<keyword evidence="5" id="KW-0777">Teichoic acid biosynthesis</keyword>
<dbReference type="InterPro" id="IPR051612">
    <property type="entry name" value="Teichoic_Acid_Biosynth"/>
</dbReference>
<dbReference type="InterPro" id="IPR043148">
    <property type="entry name" value="TagF_C"/>
</dbReference>
<evidence type="ECO:0000256" key="3">
    <source>
        <dbReference type="ARBA" id="ARBA00022475"/>
    </source>
</evidence>
<name>A0A0U1QPD3_9BACL</name>
<dbReference type="PANTHER" id="PTHR37316">
    <property type="entry name" value="TEICHOIC ACID GLYCEROL-PHOSPHATE PRIMASE"/>
    <property type="match status" value="1"/>
</dbReference>
<gene>
    <name evidence="7" type="ORF">SINU_07045</name>
</gene>
<dbReference type="PANTHER" id="PTHR37316:SF1">
    <property type="entry name" value="TEICHOIC ACID GLYCEROL-PHOSPHATE PRIMASE"/>
    <property type="match status" value="1"/>
</dbReference>
<evidence type="ECO:0000256" key="2">
    <source>
        <dbReference type="ARBA" id="ARBA00010488"/>
    </source>
</evidence>
<dbReference type="Proteomes" id="UP000035553">
    <property type="component" value="Unassembled WGS sequence"/>
</dbReference>
<dbReference type="Pfam" id="PF04464">
    <property type="entry name" value="Glyphos_transf"/>
    <property type="match status" value="1"/>
</dbReference>
<accession>A0A0U1QPD3</accession>
<comment type="subcellular location">
    <subcellularLocation>
        <location evidence="1">Cell membrane</location>
        <topology evidence="1">Peripheral membrane protein</topology>
    </subcellularLocation>
</comment>
<proteinExistence type="inferred from homology"/>
<organism evidence="7 8">
    <name type="scientific">Sporolactobacillus inulinus CASD</name>
    <dbReference type="NCBI Taxonomy" id="1069536"/>
    <lineage>
        <taxon>Bacteria</taxon>
        <taxon>Bacillati</taxon>
        <taxon>Bacillota</taxon>
        <taxon>Bacilli</taxon>
        <taxon>Bacillales</taxon>
        <taxon>Sporolactobacillaceae</taxon>
        <taxon>Sporolactobacillus</taxon>
    </lineage>
</organism>
<dbReference type="InterPro" id="IPR007554">
    <property type="entry name" value="Glycerophosphate_synth"/>
</dbReference>
<evidence type="ECO:0000313" key="7">
    <source>
        <dbReference type="EMBL" id="KLI02635.1"/>
    </source>
</evidence>
<dbReference type="Gene3D" id="3.40.50.12580">
    <property type="match status" value="1"/>
</dbReference>
<evidence type="ECO:0000256" key="5">
    <source>
        <dbReference type="ARBA" id="ARBA00022944"/>
    </source>
</evidence>
<keyword evidence="6" id="KW-0472">Membrane</keyword>
<dbReference type="GO" id="GO:0019350">
    <property type="term" value="P:teichoic acid biosynthetic process"/>
    <property type="evidence" value="ECO:0007669"/>
    <property type="project" value="UniProtKB-KW"/>
</dbReference>
<dbReference type="AlphaFoldDB" id="A0A0U1QPD3"/>